<dbReference type="Proteomes" id="UP000609651">
    <property type="component" value="Unassembled WGS sequence"/>
</dbReference>
<proteinExistence type="predicted"/>
<protein>
    <submittedName>
        <fullName evidence="2">Uncharacterized protein</fullName>
    </submittedName>
</protein>
<keyword evidence="1" id="KW-0472">Membrane</keyword>
<keyword evidence="1" id="KW-0812">Transmembrane</keyword>
<reference evidence="2 3" key="1">
    <citation type="journal article" date="2020" name="Syst. Appl. Microbiol.">
        <title>Alienimonas chondri sp. nov., a novel planctomycete isolated from the biofilm of the red alga Chondrus crispus.</title>
        <authorList>
            <person name="Vitorino I."/>
            <person name="Albuquerque L."/>
            <person name="Wiegand S."/>
            <person name="Kallscheuer N."/>
            <person name="da Costa M.S."/>
            <person name="Lobo-da-Cunha A."/>
            <person name="Jogler C."/>
            <person name="Lage O.M."/>
        </authorList>
    </citation>
    <scope>NUCLEOTIDE SEQUENCE [LARGE SCALE GENOMIC DNA]</scope>
    <source>
        <strain evidence="2 3">LzC2</strain>
    </source>
</reference>
<sequence>MKIYRIIFSSLLVIGGIAAFYFSIRSLDTQSSWSSEANEAQAAAEQAAEGLPALRANELQLTNELRAANAGFGQVLTARQPQFDAQGNVALDIGTADGLAAGEAGAAAPVVHLFAPTGEGDASVYIGPFSVVQAAERSSQLAPTFVVQPGEPQTWPVAAPWRVRYDVPASRASQFETLDASLVTRREVLGNRRNTLELRRQSVADAQDTLAARERALLGDPDAPEISDAPEIKAGIIAATTAEEQDRAERLVELDQLRRAVKNASDRLRAALAENVDLAGRLPTAAPPRTAQGE</sequence>
<evidence type="ECO:0000313" key="2">
    <source>
        <dbReference type="EMBL" id="NNJ26727.1"/>
    </source>
</evidence>
<comment type="caution">
    <text evidence="2">The sequence shown here is derived from an EMBL/GenBank/DDBJ whole genome shotgun (WGS) entry which is preliminary data.</text>
</comment>
<feature type="transmembrane region" description="Helical" evidence="1">
    <location>
        <begin position="6"/>
        <end position="24"/>
    </location>
</feature>
<organism evidence="2 3">
    <name type="scientific">Alienimonas chondri</name>
    <dbReference type="NCBI Taxonomy" id="2681879"/>
    <lineage>
        <taxon>Bacteria</taxon>
        <taxon>Pseudomonadati</taxon>
        <taxon>Planctomycetota</taxon>
        <taxon>Planctomycetia</taxon>
        <taxon>Planctomycetales</taxon>
        <taxon>Planctomycetaceae</taxon>
        <taxon>Alienimonas</taxon>
    </lineage>
</organism>
<evidence type="ECO:0000313" key="3">
    <source>
        <dbReference type="Proteomes" id="UP000609651"/>
    </source>
</evidence>
<accession>A0ABX1VF66</accession>
<dbReference type="RefSeq" id="WP_171188012.1">
    <property type="nucleotide sequence ID" value="NZ_WTPX01000095.1"/>
</dbReference>
<gene>
    <name evidence="2" type="ORF">LzC2_28180</name>
</gene>
<keyword evidence="1" id="KW-1133">Transmembrane helix</keyword>
<name>A0ABX1VF66_9PLAN</name>
<keyword evidence="3" id="KW-1185">Reference proteome</keyword>
<evidence type="ECO:0000256" key="1">
    <source>
        <dbReference type="SAM" id="Phobius"/>
    </source>
</evidence>
<dbReference type="EMBL" id="WTPX01000095">
    <property type="protein sequence ID" value="NNJ26727.1"/>
    <property type="molecule type" value="Genomic_DNA"/>
</dbReference>